<dbReference type="EMBL" id="RSCE01000015">
    <property type="protein sequence ID" value="RSH77541.1"/>
    <property type="molecule type" value="Genomic_DNA"/>
</dbReference>
<dbReference type="InterPro" id="IPR027417">
    <property type="entry name" value="P-loop_NTPase"/>
</dbReference>
<dbReference type="GO" id="GO:0033588">
    <property type="term" value="C:elongator holoenzyme complex"/>
    <property type="evidence" value="ECO:0007669"/>
    <property type="project" value="InterPro"/>
</dbReference>
<dbReference type="PANTHER" id="PTHR16184:SF6">
    <property type="entry name" value="ELONGATOR COMPLEX PROTEIN 6"/>
    <property type="match status" value="1"/>
</dbReference>
<name>A0A427XF53_9TREE</name>
<gene>
    <name evidence="3" type="ORF">EHS24_003097</name>
</gene>
<dbReference type="GeneID" id="39587640"/>
<comment type="caution">
    <text evidence="3">The sequence shown here is derived from an EMBL/GenBank/DDBJ whole genome shotgun (WGS) entry which is preliminary data.</text>
</comment>
<comment type="similarity">
    <text evidence="2">Belongs to the ELP6 family.</text>
</comment>
<dbReference type="InterPro" id="IPR018627">
    <property type="entry name" value="ELP6"/>
</dbReference>
<dbReference type="AlphaFoldDB" id="A0A427XF53"/>
<accession>A0A427XF53</accession>
<comment type="pathway">
    <text evidence="1">tRNA modification; 5-methoxycarbonylmethyl-2-thiouridine-tRNA biosynthesis.</text>
</comment>
<dbReference type="OrthoDB" id="9995306at2759"/>
<dbReference type="Proteomes" id="UP000279236">
    <property type="component" value="Unassembled WGS sequence"/>
</dbReference>
<dbReference type="UniPathway" id="UPA00988"/>
<dbReference type="STRING" id="105984.A0A427XF53"/>
<proteinExistence type="inferred from homology"/>
<evidence type="ECO:0000256" key="2">
    <source>
        <dbReference type="ARBA" id="ARBA00008837"/>
    </source>
</evidence>
<dbReference type="Gene3D" id="3.40.50.300">
    <property type="entry name" value="P-loop containing nucleotide triphosphate hydrolases"/>
    <property type="match status" value="1"/>
</dbReference>
<organism evidence="3 4">
    <name type="scientific">Apiotrichum porosum</name>
    <dbReference type="NCBI Taxonomy" id="105984"/>
    <lineage>
        <taxon>Eukaryota</taxon>
        <taxon>Fungi</taxon>
        <taxon>Dikarya</taxon>
        <taxon>Basidiomycota</taxon>
        <taxon>Agaricomycotina</taxon>
        <taxon>Tremellomycetes</taxon>
        <taxon>Trichosporonales</taxon>
        <taxon>Trichosporonaceae</taxon>
        <taxon>Apiotrichum</taxon>
    </lineage>
</organism>
<dbReference type="GO" id="GO:0002098">
    <property type="term" value="P:tRNA wobble uridine modification"/>
    <property type="evidence" value="ECO:0007669"/>
    <property type="project" value="InterPro"/>
</dbReference>
<reference evidence="3 4" key="1">
    <citation type="submission" date="2018-11" db="EMBL/GenBank/DDBJ databases">
        <title>Genome sequence of Apiotrichum porosum DSM 27194.</title>
        <authorList>
            <person name="Aliyu H."/>
            <person name="Gorte O."/>
            <person name="Ochsenreither K."/>
        </authorList>
    </citation>
    <scope>NUCLEOTIDE SEQUENCE [LARGE SCALE GENOMIC DNA]</scope>
    <source>
        <strain evidence="3 4">DSM 27194</strain>
    </source>
</reference>
<evidence type="ECO:0000313" key="3">
    <source>
        <dbReference type="EMBL" id="RSH77541.1"/>
    </source>
</evidence>
<evidence type="ECO:0000256" key="1">
    <source>
        <dbReference type="ARBA" id="ARBA00005043"/>
    </source>
</evidence>
<protein>
    <recommendedName>
        <fullName evidence="5">Elongator complex protein 5</fullName>
    </recommendedName>
</protein>
<dbReference type="PANTHER" id="PTHR16184">
    <property type="entry name" value="ELONGATOR COMPLEX PROTEIN 6"/>
    <property type="match status" value="1"/>
</dbReference>
<keyword evidence="4" id="KW-1185">Reference proteome</keyword>
<dbReference type="RefSeq" id="XP_028472688.1">
    <property type="nucleotide sequence ID" value="XM_028618800.1"/>
</dbReference>
<evidence type="ECO:0008006" key="5">
    <source>
        <dbReference type="Google" id="ProtNLM"/>
    </source>
</evidence>
<dbReference type="Pfam" id="PF09807">
    <property type="entry name" value="ELP6"/>
    <property type="match status" value="1"/>
</dbReference>
<evidence type="ECO:0000313" key="4">
    <source>
        <dbReference type="Proteomes" id="UP000279236"/>
    </source>
</evidence>
<sequence>MPLLSPHLAFAPGDDPTSSLPPRGSHLVVSDTLTAPSHFAVLHLVLAAVSSKVPVIWVDLRLEGRASWDAIARRLGTPLPSSPSAFVHIQPTPLPSPPGSTPPSLNAASAPALYDPNPTLRPTFDAIATAMAALKLDNGNANLGPGPGPTAPALVLLDGLSELAHMGFSVSEITQFVRAVLASSSAAVVSTLHADHLPRTAAAAASTGAQETDADAAALLAGMLRLAGCWWRVSGLASGRSGDVSGEISVHPLGAAPAGVAVPRSAALQYRLEAAGVKMFAKGTGRGFL</sequence>